<proteinExistence type="predicted"/>
<feature type="signal peptide" evidence="1">
    <location>
        <begin position="1"/>
        <end position="20"/>
    </location>
</feature>
<keyword evidence="1" id="KW-0732">Signal</keyword>
<accession>A0A0N5C0E5</accession>
<feature type="chain" id="PRO_5005895193" evidence="1">
    <location>
        <begin position="21"/>
        <end position="105"/>
    </location>
</feature>
<organism evidence="2 3">
    <name type="scientific">Strongyloides papillosus</name>
    <name type="common">Intestinal threadworm</name>
    <dbReference type="NCBI Taxonomy" id="174720"/>
    <lineage>
        <taxon>Eukaryota</taxon>
        <taxon>Metazoa</taxon>
        <taxon>Ecdysozoa</taxon>
        <taxon>Nematoda</taxon>
        <taxon>Chromadorea</taxon>
        <taxon>Rhabditida</taxon>
        <taxon>Tylenchina</taxon>
        <taxon>Panagrolaimomorpha</taxon>
        <taxon>Strongyloidoidea</taxon>
        <taxon>Strongyloididae</taxon>
        <taxon>Strongyloides</taxon>
    </lineage>
</organism>
<evidence type="ECO:0000313" key="3">
    <source>
        <dbReference type="WBParaSite" id="SPAL_0001147400.1"/>
    </source>
</evidence>
<dbReference type="WBParaSite" id="SPAL_0001147400.1">
    <property type="protein sequence ID" value="SPAL_0001147400.1"/>
    <property type="gene ID" value="SPAL_0001147400"/>
</dbReference>
<sequence>MHFIKYFTILVLLAVQYSFQDDTTTYATTPGCMYDCGFDTTQGALSDSVTRKKRSSIKEKLEKMKDTATEFAKKTKMAGKEALDKTKNALEKFSDKTKSKFKKLF</sequence>
<dbReference type="Gene3D" id="1.10.287.700">
    <property type="entry name" value="Helix hairpin bin"/>
    <property type="match status" value="1"/>
</dbReference>
<keyword evidence="2" id="KW-1185">Reference proteome</keyword>
<protein>
    <submittedName>
        <fullName evidence="3">Uncharacterized protein</fullName>
    </submittedName>
</protein>
<evidence type="ECO:0000313" key="2">
    <source>
        <dbReference type="Proteomes" id="UP000046392"/>
    </source>
</evidence>
<dbReference type="AlphaFoldDB" id="A0A0N5C0E5"/>
<evidence type="ECO:0000256" key="1">
    <source>
        <dbReference type="SAM" id="SignalP"/>
    </source>
</evidence>
<dbReference type="Proteomes" id="UP000046392">
    <property type="component" value="Unplaced"/>
</dbReference>
<reference evidence="3" key="1">
    <citation type="submission" date="2017-02" db="UniProtKB">
        <authorList>
            <consortium name="WormBaseParasite"/>
        </authorList>
    </citation>
    <scope>IDENTIFICATION</scope>
</reference>
<name>A0A0N5C0E5_STREA</name>